<accession>A0A931LSG3</accession>
<evidence type="ECO:0000313" key="1">
    <source>
        <dbReference type="EMBL" id="MBI1756623.1"/>
    </source>
</evidence>
<comment type="caution">
    <text evidence="1">The sequence shown here is derived from an EMBL/GenBank/DDBJ whole genome shotgun (WGS) entry which is preliminary data.</text>
</comment>
<proteinExistence type="predicted"/>
<dbReference type="Pfam" id="PF07273">
    <property type="entry name" value="DUF1439"/>
    <property type="match status" value="1"/>
</dbReference>
<dbReference type="AlphaFoldDB" id="A0A931LSG3"/>
<reference evidence="1" key="1">
    <citation type="submission" date="2020-07" db="EMBL/GenBank/DDBJ databases">
        <title>Huge and variable diversity of episymbiotic CPR bacteria and DPANN archaea in groundwater ecosystems.</title>
        <authorList>
            <person name="He C.Y."/>
            <person name="Keren R."/>
            <person name="Whittaker M."/>
            <person name="Farag I.F."/>
            <person name="Doudna J."/>
            <person name="Cate J.H.D."/>
            <person name="Banfield J.F."/>
        </authorList>
    </citation>
    <scope>NUCLEOTIDE SEQUENCE</scope>
    <source>
        <strain evidence="1">NC_groundwater_17_Pr7_B-0.1um_64_12</strain>
    </source>
</reference>
<gene>
    <name evidence="1" type="ORF">HYR64_05900</name>
</gene>
<protein>
    <submittedName>
        <fullName evidence="1">DUF1439 domain-containing protein</fullName>
    </submittedName>
</protein>
<dbReference type="InterPro" id="IPR010835">
    <property type="entry name" value="DUF1439"/>
</dbReference>
<name>A0A931LSG3_FIMGI</name>
<organism evidence="1 2">
    <name type="scientific">Fimbriimonas ginsengisoli</name>
    <dbReference type="NCBI Taxonomy" id="1005039"/>
    <lineage>
        <taxon>Bacteria</taxon>
        <taxon>Bacillati</taxon>
        <taxon>Armatimonadota</taxon>
        <taxon>Fimbriimonadia</taxon>
        <taxon>Fimbriimonadales</taxon>
        <taxon>Fimbriimonadaceae</taxon>
        <taxon>Fimbriimonas</taxon>
    </lineage>
</organism>
<dbReference type="EMBL" id="JACOSL010000037">
    <property type="protein sequence ID" value="MBI1756623.1"/>
    <property type="molecule type" value="Genomic_DNA"/>
</dbReference>
<dbReference type="Gene3D" id="3.15.10.40">
    <property type="entry name" value="Uncharacterised protein PF07273, DUF1439"/>
    <property type="match status" value="1"/>
</dbReference>
<evidence type="ECO:0000313" key="2">
    <source>
        <dbReference type="Proteomes" id="UP000727962"/>
    </source>
</evidence>
<sequence>MARVRRFAVLLLLLVAGVGAVLFIRLRTRDRTLTFTREDLQRRVATKFPFDQKMLLFTITYSDPVVKLEDGSDRIGIGLDAAAKLAGSQLVKGRVEGDWQLRYEPTEGALYLDDPKISRFDIQGLPPSTQGTIAMVARPLVQEYLRRVPVYKVKPRERGTLRSVKVEKGRLVVVLGSG</sequence>
<dbReference type="Proteomes" id="UP000727962">
    <property type="component" value="Unassembled WGS sequence"/>
</dbReference>